<organism evidence="2 3">
    <name type="scientific">Clathrus columnatus</name>
    <dbReference type="NCBI Taxonomy" id="1419009"/>
    <lineage>
        <taxon>Eukaryota</taxon>
        <taxon>Fungi</taxon>
        <taxon>Dikarya</taxon>
        <taxon>Basidiomycota</taxon>
        <taxon>Agaricomycotina</taxon>
        <taxon>Agaricomycetes</taxon>
        <taxon>Phallomycetidae</taxon>
        <taxon>Phallales</taxon>
        <taxon>Clathraceae</taxon>
        <taxon>Clathrus</taxon>
    </lineage>
</organism>
<dbReference type="EMBL" id="BPWL01000006">
    <property type="protein sequence ID" value="GJJ11092.1"/>
    <property type="molecule type" value="Genomic_DNA"/>
</dbReference>
<proteinExistence type="predicted"/>
<protein>
    <submittedName>
        <fullName evidence="2">Uncharacterized protein</fullName>
    </submittedName>
</protein>
<evidence type="ECO:0000256" key="1">
    <source>
        <dbReference type="SAM" id="MobiDB-lite"/>
    </source>
</evidence>
<comment type="caution">
    <text evidence="2">The sequence shown here is derived from an EMBL/GenBank/DDBJ whole genome shotgun (WGS) entry which is preliminary data.</text>
</comment>
<name>A0AAV5ABM5_9AGAM</name>
<reference evidence="2" key="1">
    <citation type="submission" date="2021-10" db="EMBL/GenBank/DDBJ databases">
        <title>De novo Genome Assembly of Clathrus columnatus (Basidiomycota, Fungi) Using Illumina and Nanopore Sequence Data.</title>
        <authorList>
            <person name="Ogiso-Tanaka E."/>
            <person name="Itagaki H."/>
            <person name="Hosoya T."/>
            <person name="Hosaka K."/>
        </authorList>
    </citation>
    <scope>NUCLEOTIDE SEQUENCE</scope>
    <source>
        <strain evidence="2">MO-923</strain>
    </source>
</reference>
<dbReference type="AlphaFoldDB" id="A0AAV5ABM5"/>
<sequence length="104" mass="11186">MPAMSHTPVSPKRTTAPAPKPSSSHKRTIDLIEEDELELDVEIVPPKKAKFIPPTPKEPVFSMGNVIEDGCVSCTNKNKDCVFAGSGDAGNVEKEGKGDHVEED</sequence>
<keyword evidence="3" id="KW-1185">Reference proteome</keyword>
<evidence type="ECO:0000313" key="2">
    <source>
        <dbReference type="EMBL" id="GJJ11092.1"/>
    </source>
</evidence>
<feature type="region of interest" description="Disordered" evidence="1">
    <location>
        <begin position="1"/>
        <end position="27"/>
    </location>
</feature>
<accession>A0AAV5ABM5</accession>
<gene>
    <name evidence="2" type="ORF">Clacol_005323</name>
</gene>
<evidence type="ECO:0000313" key="3">
    <source>
        <dbReference type="Proteomes" id="UP001050691"/>
    </source>
</evidence>
<dbReference type="Proteomes" id="UP001050691">
    <property type="component" value="Unassembled WGS sequence"/>
</dbReference>